<dbReference type="Gene3D" id="1.10.630.10">
    <property type="entry name" value="Cytochrome P450"/>
    <property type="match status" value="1"/>
</dbReference>
<dbReference type="PANTHER" id="PTHR46696:SF6">
    <property type="entry name" value="P450, PUTATIVE (EUROFUNG)-RELATED"/>
    <property type="match status" value="1"/>
</dbReference>
<dbReference type="InterPro" id="IPR036396">
    <property type="entry name" value="Cyt_P450_sf"/>
</dbReference>
<dbReference type="PRINTS" id="PR00359">
    <property type="entry name" value="BP450"/>
</dbReference>
<dbReference type="SUPFAM" id="SSF48264">
    <property type="entry name" value="Cytochrome P450"/>
    <property type="match status" value="1"/>
</dbReference>
<dbReference type="PANTHER" id="PTHR46696">
    <property type="entry name" value="P450, PUTATIVE (EUROFUNG)-RELATED"/>
    <property type="match status" value="1"/>
</dbReference>
<dbReference type="PRINTS" id="PR00385">
    <property type="entry name" value="P450"/>
</dbReference>
<keyword evidence="3" id="KW-1185">Reference proteome</keyword>
<gene>
    <name evidence="2" type="ORF">GCM10009550_16960</name>
</gene>
<dbReference type="InterPro" id="IPR001128">
    <property type="entry name" value="Cyt_P450"/>
</dbReference>
<reference evidence="3" key="1">
    <citation type="journal article" date="2019" name="Int. J. Syst. Evol. Microbiol.">
        <title>The Global Catalogue of Microorganisms (GCM) 10K type strain sequencing project: providing services to taxonomists for standard genome sequencing and annotation.</title>
        <authorList>
            <consortium name="The Broad Institute Genomics Platform"/>
            <consortium name="The Broad Institute Genome Sequencing Center for Infectious Disease"/>
            <person name="Wu L."/>
            <person name="Ma J."/>
        </authorList>
    </citation>
    <scope>NUCLEOTIDE SEQUENCE [LARGE SCALE GENOMIC DNA]</scope>
    <source>
        <strain evidence="3">JCM 10696</strain>
    </source>
</reference>
<name>A0ABP4B5D1_9ACTN</name>
<evidence type="ECO:0000313" key="2">
    <source>
        <dbReference type="EMBL" id="GAA0944280.1"/>
    </source>
</evidence>
<dbReference type="EMBL" id="BAAAHH010000004">
    <property type="protein sequence ID" value="GAA0944280.1"/>
    <property type="molecule type" value="Genomic_DNA"/>
</dbReference>
<accession>A0ABP4B5D1</accession>
<comment type="caution">
    <text evidence="2">The sequence shown here is derived from an EMBL/GenBank/DDBJ whole genome shotgun (WGS) entry which is preliminary data.</text>
</comment>
<sequence>MTELDFSPMAGARPVGSTARILNGLREEHRAFRSTFGRGFWVLTRYEDAVAAFQDPGLFSSSAVNALDPEPRYRWIPEMLDPPEHTAWRQLLRPHFTPAAARDREERIREHCASLIAGIAGTGGCDLVPDFATPFPSVIFLELMGLPVERLETFLTWERTILHGPPAANPDRAAAMGKVTAMFAELIEQRRAEPGDDLVSHALTWRLEGEPIPEKDLLDLCLLLFMAGLDTVTSQLSYIFWHLAAHPADQKALREDPGLIPSAVEELMRAYSIVLPGRKLTRDAEVAGCPMKAGDTVMLPLSSLNRDPRAFDDPERVDLRREHNRHLGFATGPHRCLGSHLARTELYIALEEWHRAVPEYRLSPDRDALEHAYGLMGLDTLPLVWDV</sequence>
<evidence type="ECO:0000256" key="1">
    <source>
        <dbReference type="ARBA" id="ARBA00010617"/>
    </source>
</evidence>
<evidence type="ECO:0000313" key="3">
    <source>
        <dbReference type="Proteomes" id="UP001500665"/>
    </source>
</evidence>
<dbReference type="CDD" id="cd11035">
    <property type="entry name" value="P450cam-like"/>
    <property type="match status" value="1"/>
</dbReference>
<organism evidence="2 3">
    <name type="scientific">Actinocorallia libanotica</name>
    <dbReference type="NCBI Taxonomy" id="46162"/>
    <lineage>
        <taxon>Bacteria</taxon>
        <taxon>Bacillati</taxon>
        <taxon>Actinomycetota</taxon>
        <taxon>Actinomycetes</taxon>
        <taxon>Streptosporangiales</taxon>
        <taxon>Thermomonosporaceae</taxon>
        <taxon>Actinocorallia</taxon>
    </lineage>
</organism>
<comment type="similarity">
    <text evidence="1">Belongs to the cytochrome P450 family.</text>
</comment>
<dbReference type="RefSeq" id="WP_344238530.1">
    <property type="nucleotide sequence ID" value="NZ_BAAAHH010000004.1"/>
</dbReference>
<dbReference type="Proteomes" id="UP001500665">
    <property type="component" value="Unassembled WGS sequence"/>
</dbReference>
<protein>
    <submittedName>
        <fullName evidence="2">Cytochrome P450</fullName>
    </submittedName>
</protein>
<dbReference type="InterPro" id="IPR002397">
    <property type="entry name" value="Cyt_P450_B"/>
</dbReference>
<proteinExistence type="inferred from homology"/>
<dbReference type="Pfam" id="PF00067">
    <property type="entry name" value="p450"/>
    <property type="match status" value="2"/>
</dbReference>